<dbReference type="RefSeq" id="WP_008435383.1">
    <property type="nucleotide sequence ID" value="NZ_LVJS01000005.1"/>
</dbReference>
<dbReference type="STRING" id="416169.RHOFW104T7_04255"/>
<feature type="region of interest" description="Disordered" evidence="2">
    <location>
        <begin position="95"/>
        <end position="124"/>
    </location>
</feature>
<dbReference type="EMBL" id="LVJS01000005">
    <property type="protein sequence ID" value="KZC25291.1"/>
    <property type="molecule type" value="Genomic_DNA"/>
</dbReference>
<evidence type="ECO:0000259" key="4">
    <source>
        <dbReference type="SMART" id="SM00278"/>
    </source>
</evidence>
<comment type="caution">
    <text evidence="5">The sequence shown here is derived from an EMBL/GenBank/DDBJ whole genome shotgun (WGS) entry which is preliminary data.</text>
</comment>
<organism evidence="5 6">
    <name type="scientific">Rhodanobacter thiooxydans</name>
    <dbReference type="NCBI Taxonomy" id="416169"/>
    <lineage>
        <taxon>Bacteria</taxon>
        <taxon>Pseudomonadati</taxon>
        <taxon>Pseudomonadota</taxon>
        <taxon>Gammaproteobacteria</taxon>
        <taxon>Lysobacterales</taxon>
        <taxon>Rhodanobacteraceae</taxon>
        <taxon>Rhodanobacter</taxon>
    </lineage>
</organism>
<feature type="domain" description="Helix-hairpin-helix DNA-binding motif class 1" evidence="4">
    <location>
        <begin position="67"/>
        <end position="86"/>
    </location>
</feature>
<keyword evidence="6" id="KW-1185">Reference proteome</keyword>
<feature type="compositionally biased region" description="Low complexity" evidence="2">
    <location>
        <begin position="95"/>
        <end position="104"/>
    </location>
</feature>
<dbReference type="PANTHER" id="PTHR21180:SF32">
    <property type="entry name" value="ENDONUCLEASE_EXONUCLEASE_PHOSPHATASE FAMILY DOMAIN-CONTAINING PROTEIN 1"/>
    <property type="match status" value="1"/>
</dbReference>
<dbReference type="InterPro" id="IPR010994">
    <property type="entry name" value="RuvA_2-like"/>
</dbReference>
<sequence length="124" mass="12484">MFNKLVTAALALAFALAVPGLLLAATPVNINQADAAAIAKSLDGIGPAKAEAIVAWREAHGPFKKADDLKHVKGIGKATIERNRAAILLADDGSAAPATAAADAPAKKAHRSKKAATAEAAGEE</sequence>
<dbReference type="GO" id="GO:0015627">
    <property type="term" value="C:type II protein secretion system complex"/>
    <property type="evidence" value="ECO:0007669"/>
    <property type="project" value="TreeGrafter"/>
</dbReference>
<dbReference type="Pfam" id="PF12836">
    <property type="entry name" value="HHH_3"/>
    <property type="match status" value="1"/>
</dbReference>
<dbReference type="NCBIfam" id="TIGR00426">
    <property type="entry name" value="competence protein ComEA helix-hairpin-helix repeat region"/>
    <property type="match status" value="1"/>
</dbReference>
<dbReference type="InterPro" id="IPR004509">
    <property type="entry name" value="Competence_ComEA_HhH"/>
</dbReference>
<accession>A0A154QMG8</accession>
<dbReference type="GO" id="GO:0006281">
    <property type="term" value="P:DNA repair"/>
    <property type="evidence" value="ECO:0007669"/>
    <property type="project" value="InterPro"/>
</dbReference>
<evidence type="ECO:0000313" key="6">
    <source>
        <dbReference type="Proteomes" id="UP000076131"/>
    </source>
</evidence>
<evidence type="ECO:0000256" key="2">
    <source>
        <dbReference type="SAM" id="MobiDB-lite"/>
    </source>
</evidence>
<dbReference type="Gene3D" id="1.10.150.280">
    <property type="entry name" value="AF1531-like domain"/>
    <property type="match status" value="1"/>
</dbReference>
<feature type="signal peptide" evidence="3">
    <location>
        <begin position="1"/>
        <end position="24"/>
    </location>
</feature>
<keyword evidence="3" id="KW-0732">Signal</keyword>
<dbReference type="Proteomes" id="UP000076131">
    <property type="component" value="Unassembled WGS sequence"/>
</dbReference>
<proteinExistence type="predicted"/>
<dbReference type="GO" id="GO:0003677">
    <property type="term" value="F:DNA binding"/>
    <property type="evidence" value="ECO:0007669"/>
    <property type="project" value="InterPro"/>
</dbReference>
<dbReference type="InterPro" id="IPR003583">
    <property type="entry name" value="Hlx-hairpin-Hlx_DNA-bd_motif"/>
</dbReference>
<dbReference type="AlphaFoldDB" id="A0A154QMG8"/>
<evidence type="ECO:0000313" key="5">
    <source>
        <dbReference type="EMBL" id="KZC25291.1"/>
    </source>
</evidence>
<evidence type="ECO:0000256" key="1">
    <source>
        <dbReference type="ARBA" id="ARBA00022490"/>
    </source>
</evidence>
<keyword evidence="1" id="KW-0963">Cytoplasm</keyword>
<feature type="domain" description="Helix-hairpin-helix DNA-binding motif class 1" evidence="4">
    <location>
        <begin position="37"/>
        <end position="56"/>
    </location>
</feature>
<feature type="compositionally biased region" description="Low complexity" evidence="2">
    <location>
        <begin position="115"/>
        <end position="124"/>
    </location>
</feature>
<dbReference type="SMART" id="SM00278">
    <property type="entry name" value="HhH1"/>
    <property type="match status" value="2"/>
</dbReference>
<dbReference type="GO" id="GO:0015628">
    <property type="term" value="P:protein secretion by the type II secretion system"/>
    <property type="evidence" value="ECO:0007669"/>
    <property type="project" value="TreeGrafter"/>
</dbReference>
<feature type="chain" id="PRO_5007600243" evidence="3">
    <location>
        <begin position="25"/>
        <end position="124"/>
    </location>
</feature>
<name>A0A154QMG8_9GAMM</name>
<dbReference type="InterPro" id="IPR051675">
    <property type="entry name" value="Endo/Exo/Phosphatase_dom_1"/>
</dbReference>
<gene>
    <name evidence="5" type="ORF">RHOFW104T7_04255</name>
</gene>
<dbReference type="SUPFAM" id="SSF47781">
    <property type="entry name" value="RuvA domain 2-like"/>
    <property type="match status" value="1"/>
</dbReference>
<evidence type="ECO:0000256" key="3">
    <source>
        <dbReference type="SAM" id="SignalP"/>
    </source>
</evidence>
<reference evidence="5 6" key="1">
    <citation type="journal article" date="2016" name="MBio">
        <title>Lateral Gene Transfer in a Heavy Metal-Contaminated-Groundwater Microbial Community.</title>
        <authorList>
            <person name="Hemme C.L."/>
            <person name="Green S.J."/>
            <person name="Rishishwar L."/>
            <person name="Prakash O."/>
            <person name="Pettenato A."/>
            <person name="Chakraborty R."/>
            <person name="Deutschbauer A.M."/>
            <person name="Van Nostrand J.D."/>
            <person name="Wu L."/>
            <person name="He Z."/>
            <person name="Jordan I.K."/>
            <person name="Hazen T.C."/>
            <person name="Arkin A.P."/>
            <person name="Kostka J.E."/>
            <person name="Zhou J."/>
        </authorList>
    </citation>
    <scope>NUCLEOTIDE SEQUENCE [LARGE SCALE GENOMIC DNA]</scope>
    <source>
        <strain evidence="5 6">FW104-T7</strain>
    </source>
</reference>
<dbReference type="eggNOG" id="COG1555">
    <property type="taxonomic scope" value="Bacteria"/>
</dbReference>
<dbReference type="PANTHER" id="PTHR21180">
    <property type="entry name" value="ENDONUCLEASE/EXONUCLEASE/PHOSPHATASE FAMILY DOMAIN-CONTAINING PROTEIN 1"/>
    <property type="match status" value="1"/>
</dbReference>
<protein>
    <submittedName>
        <fullName evidence="5">Competence protein ComEA</fullName>
    </submittedName>
</protein>